<comment type="caution">
    <text evidence="1">The sequence shown here is derived from an EMBL/GenBank/DDBJ whole genome shotgun (WGS) entry which is preliminary data.</text>
</comment>
<organism evidence="1 2">
    <name type="scientific">Cryphonectria parasitica (strain ATCC 38755 / EP155)</name>
    <dbReference type="NCBI Taxonomy" id="660469"/>
    <lineage>
        <taxon>Eukaryota</taxon>
        <taxon>Fungi</taxon>
        <taxon>Dikarya</taxon>
        <taxon>Ascomycota</taxon>
        <taxon>Pezizomycotina</taxon>
        <taxon>Sordariomycetes</taxon>
        <taxon>Sordariomycetidae</taxon>
        <taxon>Diaporthales</taxon>
        <taxon>Cryphonectriaceae</taxon>
        <taxon>Cryphonectria-Endothia species complex</taxon>
        <taxon>Cryphonectria</taxon>
    </lineage>
</organism>
<accession>A0A9P5CRK9</accession>
<dbReference type="RefSeq" id="XP_040778171.1">
    <property type="nucleotide sequence ID" value="XM_040925258.1"/>
</dbReference>
<protein>
    <submittedName>
        <fullName evidence="1">Uncharacterized protein</fullName>
    </submittedName>
</protein>
<gene>
    <name evidence="1" type="ORF">M406DRAFT_69373</name>
</gene>
<name>A0A9P5CRK9_CRYP1</name>
<dbReference type="AlphaFoldDB" id="A0A9P5CRK9"/>
<dbReference type="GeneID" id="63842387"/>
<keyword evidence="2" id="KW-1185">Reference proteome</keyword>
<reference evidence="1" key="1">
    <citation type="journal article" date="2020" name="Phytopathology">
        <title>Genome sequence of the chestnut blight fungus Cryphonectria parasitica EP155: A fundamental resource for an archetypical invasive plant pathogen.</title>
        <authorList>
            <person name="Crouch J.A."/>
            <person name="Dawe A."/>
            <person name="Aerts A."/>
            <person name="Barry K."/>
            <person name="Churchill A.C.L."/>
            <person name="Grimwood J."/>
            <person name="Hillman B."/>
            <person name="Milgroom M.G."/>
            <person name="Pangilinan J."/>
            <person name="Smith M."/>
            <person name="Salamov A."/>
            <person name="Schmutz J."/>
            <person name="Yadav J."/>
            <person name="Grigoriev I.V."/>
            <person name="Nuss D."/>
        </authorList>
    </citation>
    <scope>NUCLEOTIDE SEQUENCE</scope>
    <source>
        <strain evidence="1">EP155</strain>
    </source>
</reference>
<sequence length="103" mass="11058">MSRTPISDYGLTARGRLVSARTTAGLSLNNLGVLAKTLYEGSPATARGTPHTHAGCIVNEDEEDDVDHQTSVWPRTGRMSAGKSVVQSDILYGQCLSAKPRMR</sequence>
<evidence type="ECO:0000313" key="2">
    <source>
        <dbReference type="Proteomes" id="UP000803844"/>
    </source>
</evidence>
<proteinExistence type="predicted"/>
<dbReference type="EMBL" id="MU032346">
    <property type="protein sequence ID" value="KAF3767210.1"/>
    <property type="molecule type" value="Genomic_DNA"/>
</dbReference>
<dbReference type="Proteomes" id="UP000803844">
    <property type="component" value="Unassembled WGS sequence"/>
</dbReference>
<evidence type="ECO:0000313" key="1">
    <source>
        <dbReference type="EMBL" id="KAF3767210.1"/>
    </source>
</evidence>